<dbReference type="AlphaFoldDB" id="A0A178K8F2"/>
<accession>A0A178K8F2</accession>
<keyword evidence="12" id="KW-0902">Two-component regulatory system</keyword>
<dbReference type="Gene3D" id="3.30.450.20">
    <property type="entry name" value="PAS domain"/>
    <property type="match status" value="1"/>
</dbReference>
<evidence type="ECO:0000313" key="22">
    <source>
        <dbReference type="Proteomes" id="UP000078503"/>
    </source>
</evidence>
<evidence type="ECO:0000313" key="21">
    <source>
        <dbReference type="EMBL" id="OAN13619.1"/>
    </source>
</evidence>
<dbReference type="InterPro" id="IPR003660">
    <property type="entry name" value="HAMP_dom"/>
</dbReference>
<dbReference type="PROSITE" id="PS50109">
    <property type="entry name" value="HIS_KIN"/>
    <property type="match status" value="1"/>
</dbReference>
<dbReference type="PROSITE" id="PS50110">
    <property type="entry name" value="RESPONSE_REGULATORY"/>
    <property type="match status" value="1"/>
</dbReference>
<dbReference type="InterPro" id="IPR036097">
    <property type="entry name" value="HisK_dim/P_sf"/>
</dbReference>
<gene>
    <name evidence="21" type="ORF">A3K86_13650</name>
</gene>
<dbReference type="Gene3D" id="1.10.287.130">
    <property type="match status" value="1"/>
</dbReference>
<dbReference type="InterPro" id="IPR011006">
    <property type="entry name" value="CheY-like_superfamily"/>
</dbReference>
<dbReference type="InterPro" id="IPR003594">
    <property type="entry name" value="HATPase_dom"/>
</dbReference>
<keyword evidence="22" id="KW-1185">Reference proteome</keyword>
<dbReference type="STRING" id="858640.A3K86_13650"/>
<evidence type="ECO:0000259" key="19">
    <source>
        <dbReference type="PROSITE" id="PS50110"/>
    </source>
</evidence>
<dbReference type="FunFam" id="1.10.287.130:FF:000002">
    <property type="entry name" value="Two-component osmosensing histidine kinase"/>
    <property type="match status" value="1"/>
</dbReference>
<feature type="modified residue" description="4-aspartylphosphate" evidence="16">
    <location>
        <position position="765"/>
    </location>
</feature>
<organism evidence="21 22">
    <name type="scientific">Photobacterium jeanii</name>
    <dbReference type="NCBI Taxonomy" id="858640"/>
    <lineage>
        <taxon>Bacteria</taxon>
        <taxon>Pseudomonadati</taxon>
        <taxon>Pseudomonadota</taxon>
        <taxon>Gammaproteobacteria</taxon>
        <taxon>Vibrionales</taxon>
        <taxon>Vibrionaceae</taxon>
        <taxon>Photobacterium</taxon>
    </lineage>
</organism>
<dbReference type="SUPFAM" id="SSF47384">
    <property type="entry name" value="Homodimeric domain of signal transducing histidine kinase"/>
    <property type="match status" value="1"/>
</dbReference>
<dbReference type="InterPro" id="IPR005467">
    <property type="entry name" value="His_kinase_dom"/>
</dbReference>
<evidence type="ECO:0000259" key="20">
    <source>
        <dbReference type="PROSITE" id="PS50885"/>
    </source>
</evidence>
<keyword evidence="5 16" id="KW-0597">Phosphoprotein</keyword>
<dbReference type="CDD" id="cd06225">
    <property type="entry name" value="HAMP"/>
    <property type="match status" value="1"/>
</dbReference>
<feature type="transmembrane region" description="Helical" evidence="17">
    <location>
        <begin position="376"/>
        <end position="395"/>
    </location>
</feature>
<keyword evidence="11 17" id="KW-1133">Transmembrane helix</keyword>
<dbReference type="GO" id="GO:0005524">
    <property type="term" value="F:ATP binding"/>
    <property type="evidence" value="ECO:0007669"/>
    <property type="project" value="UniProtKB-KW"/>
</dbReference>
<proteinExistence type="predicted"/>
<evidence type="ECO:0000256" key="14">
    <source>
        <dbReference type="ARBA" id="ARBA00064003"/>
    </source>
</evidence>
<sequence length="843" mass="93473">MKSKAIAWYQSLSFKGLALLLVLLSMVVLSIVYVMQTVGVRLATQSAEQTVAAESEAVGQSIVQLGAKIESAAFSLSSAVETIPSTETLDQYFRHILTSPAIGKFIASGGVWPDAYASDSKLLNSLFYNKNSHDVVEVVNSYNQNLAAPYFGAEWFVPARWLAKGDAYWSQSYTDPYTAEPMVTCTVPYFNNGQFAGVVTLDIRVKALNAYLIEQGKQQGVYFALLDRAGRFLAYPEPEKVMEAQAEVPGYILSHQYSAQEPNFTPVAVAINDIMAQRRSTQQNETEIQQLAQTMVAQSLDISMSYALSVAAELLHPDPDMSRAQPLFSLTNQADPILQQAAYVSAIRIPRMQWMLLQGVPARDLYQQAVQLERRLILFMLPVVLVFIAVIFVFFNRRFFQPLKEVRQALSAQTQGAEFSPLPVHYNDELGRLIQRFNQRSESLITARQEALKAAEAKQQFLANMSHEIRTPMNGIIGAADLMRAGNMNGQQQEFLSIIRHSASSLMTIINDILDYSKIESSKIELESVPFDLKELTGYAHELVKPTLPDASRVDFRFAVDESVPAKLLGDPTRVQQILINLLGNAIKFTEQGYVHLQVTLVQRDEHAVVLEFNVSDSGIGIPQDKLEHIFDKFSQADETTTRRFGGSGLGLTITRQLIELMGGHIQVMSEVGQGSEFIVTLPFTVASWQPDVIVEQFVVDKLDTVESDAPFVHQRCLLVEDNKINRVIATQLLTRAGFAIDVACDGLEAVEKAQHERFDVIYMDMQMPKLDGVEATKAIRAGQGKNAETPIIAMTANVMAADVARCREAGMQGHIGKPIAESDLYAVTIQAFEDKSVITMQS</sequence>
<name>A0A178K8F2_9GAMM</name>
<feature type="domain" description="Response regulatory" evidence="19">
    <location>
        <begin position="716"/>
        <end position="833"/>
    </location>
</feature>
<dbReference type="PANTHER" id="PTHR45339">
    <property type="entry name" value="HYBRID SIGNAL TRANSDUCTION HISTIDINE KINASE J"/>
    <property type="match status" value="1"/>
</dbReference>
<dbReference type="OrthoDB" id="9810730at2"/>
<keyword evidence="7 17" id="KW-0812">Transmembrane</keyword>
<keyword evidence="8" id="KW-0547">Nucleotide-binding</keyword>
<evidence type="ECO:0000256" key="7">
    <source>
        <dbReference type="ARBA" id="ARBA00022692"/>
    </source>
</evidence>
<dbReference type="InterPro" id="IPR036890">
    <property type="entry name" value="HATPase_C_sf"/>
</dbReference>
<keyword evidence="9" id="KW-0418">Kinase</keyword>
<evidence type="ECO:0000256" key="16">
    <source>
        <dbReference type="PROSITE-ProRule" id="PRU00169"/>
    </source>
</evidence>
<comment type="subcellular location">
    <subcellularLocation>
        <location evidence="2">Cell membrane</location>
        <topology evidence="2">Multi-pass membrane protein</topology>
    </subcellularLocation>
</comment>
<evidence type="ECO:0000256" key="5">
    <source>
        <dbReference type="ARBA" id="ARBA00022553"/>
    </source>
</evidence>
<feature type="domain" description="Histidine kinase" evidence="18">
    <location>
        <begin position="464"/>
        <end position="686"/>
    </location>
</feature>
<dbReference type="InterPro" id="IPR033479">
    <property type="entry name" value="dCache_1"/>
</dbReference>
<comment type="caution">
    <text evidence="21">The sequence shown here is derived from an EMBL/GenBank/DDBJ whole genome shotgun (WGS) entry which is preliminary data.</text>
</comment>
<evidence type="ECO:0000256" key="13">
    <source>
        <dbReference type="ARBA" id="ARBA00023136"/>
    </source>
</evidence>
<dbReference type="PROSITE" id="PS50885">
    <property type="entry name" value="HAMP"/>
    <property type="match status" value="1"/>
</dbReference>
<evidence type="ECO:0000256" key="2">
    <source>
        <dbReference type="ARBA" id="ARBA00004651"/>
    </source>
</evidence>
<dbReference type="InterPro" id="IPR004358">
    <property type="entry name" value="Sig_transdc_His_kin-like_C"/>
</dbReference>
<evidence type="ECO:0000256" key="15">
    <source>
        <dbReference type="ARBA" id="ARBA00068150"/>
    </source>
</evidence>
<dbReference type="SMART" id="SM00304">
    <property type="entry name" value="HAMP"/>
    <property type="match status" value="1"/>
</dbReference>
<dbReference type="Gene3D" id="6.10.340.10">
    <property type="match status" value="1"/>
</dbReference>
<evidence type="ECO:0000256" key="3">
    <source>
        <dbReference type="ARBA" id="ARBA00012438"/>
    </source>
</evidence>
<evidence type="ECO:0000256" key="8">
    <source>
        <dbReference type="ARBA" id="ARBA00022741"/>
    </source>
</evidence>
<comment type="catalytic activity">
    <reaction evidence="1">
        <text>ATP + protein L-histidine = ADP + protein N-phospho-L-histidine.</text>
        <dbReference type="EC" id="2.7.13.3"/>
    </reaction>
</comment>
<keyword evidence="13 17" id="KW-0472">Membrane</keyword>
<dbReference type="FunFam" id="3.30.565.10:FF:000010">
    <property type="entry name" value="Sensor histidine kinase RcsC"/>
    <property type="match status" value="1"/>
</dbReference>
<evidence type="ECO:0000256" key="11">
    <source>
        <dbReference type="ARBA" id="ARBA00022989"/>
    </source>
</evidence>
<dbReference type="Gene3D" id="3.30.565.10">
    <property type="entry name" value="Histidine kinase-like ATPase, C-terminal domain"/>
    <property type="match status" value="1"/>
</dbReference>
<dbReference type="InterPro" id="IPR001789">
    <property type="entry name" value="Sig_transdc_resp-reg_receiver"/>
</dbReference>
<dbReference type="EC" id="2.7.13.3" evidence="3"/>
<dbReference type="SMART" id="SM00448">
    <property type="entry name" value="REC"/>
    <property type="match status" value="1"/>
</dbReference>
<dbReference type="SMART" id="SM00388">
    <property type="entry name" value="HisKA"/>
    <property type="match status" value="1"/>
</dbReference>
<dbReference type="Pfam" id="PF02743">
    <property type="entry name" value="dCache_1"/>
    <property type="match status" value="1"/>
</dbReference>
<dbReference type="GO" id="GO:0005886">
    <property type="term" value="C:plasma membrane"/>
    <property type="evidence" value="ECO:0007669"/>
    <property type="project" value="UniProtKB-SubCell"/>
</dbReference>
<dbReference type="CDD" id="cd00082">
    <property type="entry name" value="HisKA"/>
    <property type="match status" value="1"/>
</dbReference>
<evidence type="ECO:0000256" key="12">
    <source>
        <dbReference type="ARBA" id="ARBA00023012"/>
    </source>
</evidence>
<dbReference type="EMBL" id="LVHF01000028">
    <property type="protein sequence ID" value="OAN13619.1"/>
    <property type="molecule type" value="Genomic_DNA"/>
</dbReference>
<evidence type="ECO:0000256" key="1">
    <source>
        <dbReference type="ARBA" id="ARBA00000085"/>
    </source>
</evidence>
<dbReference type="Pfam" id="PF02518">
    <property type="entry name" value="HATPase_c"/>
    <property type="match status" value="1"/>
</dbReference>
<feature type="transmembrane region" description="Helical" evidence="17">
    <location>
        <begin position="12"/>
        <end position="35"/>
    </location>
</feature>
<dbReference type="SUPFAM" id="SSF55874">
    <property type="entry name" value="ATPase domain of HSP90 chaperone/DNA topoisomerase II/histidine kinase"/>
    <property type="match status" value="1"/>
</dbReference>
<dbReference type="RefSeq" id="WP_084406612.1">
    <property type="nucleotide sequence ID" value="NZ_LVHF01000028.1"/>
</dbReference>
<dbReference type="PRINTS" id="PR00344">
    <property type="entry name" value="BCTRLSENSOR"/>
</dbReference>
<evidence type="ECO:0000256" key="17">
    <source>
        <dbReference type="SAM" id="Phobius"/>
    </source>
</evidence>
<dbReference type="InterPro" id="IPR003661">
    <property type="entry name" value="HisK_dim/P_dom"/>
</dbReference>
<evidence type="ECO:0000259" key="18">
    <source>
        <dbReference type="PROSITE" id="PS50109"/>
    </source>
</evidence>
<protein>
    <recommendedName>
        <fullName evidence="15">Sensory/regulatory protein RpfC</fullName>
        <ecNumber evidence="3">2.7.13.3</ecNumber>
    </recommendedName>
</protein>
<dbReference type="SUPFAM" id="SSF52172">
    <property type="entry name" value="CheY-like"/>
    <property type="match status" value="1"/>
</dbReference>
<keyword evidence="10" id="KW-0067">ATP-binding</keyword>
<comment type="subunit">
    <text evidence="14">At low DSF concentrations, interacts with RpfF.</text>
</comment>
<dbReference type="CDD" id="cd17546">
    <property type="entry name" value="REC_hyHK_CKI1_RcsC-like"/>
    <property type="match status" value="1"/>
</dbReference>
<keyword evidence="4" id="KW-1003">Cell membrane</keyword>
<dbReference type="GO" id="GO:0000155">
    <property type="term" value="F:phosphorelay sensor kinase activity"/>
    <property type="evidence" value="ECO:0007669"/>
    <property type="project" value="InterPro"/>
</dbReference>
<keyword evidence="6" id="KW-0808">Transferase</keyword>
<evidence type="ECO:0000256" key="9">
    <source>
        <dbReference type="ARBA" id="ARBA00022777"/>
    </source>
</evidence>
<dbReference type="CDD" id="cd16922">
    <property type="entry name" value="HATPase_EvgS-ArcB-TorS-like"/>
    <property type="match status" value="1"/>
</dbReference>
<feature type="domain" description="HAMP" evidence="20">
    <location>
        <begin position="397"/>
        <end position="449"/>
    </location>
</feature>
<evidence type="ECO:0000256" key="4">
    <source>
        <dbReference type="ARBA" id="ARBA00022475"/>
    </source>
</evidence>
<dbReference type="PANTHER" id="PTHR45339:SF1">
    <property type="entry name" value="HYBRID SIGNAL TRANSDUCTION HISTIDINE KINASE J"/>
    <property type="match status" value="1"/>
</dbReference>
<dbReference type="Proteomes" id="UP000078503">
    <property type="component" value="Unassembled WGS sequence"/>
</dbReference>
<dbReference type="CDD" id="cd12913">
    <property type="entry name" value="PDC1_MCP_like"/>
    <property type="match status" value="1"/>
</dbReference>
<dbReference type="Pfam" id="PF00072">
    <property type="entry name" value="Response_reg"/>
    <property type="match status" value="1"/>
</dbReference>
<dbReference type="SMART" id="SM00387">
    <property type="entry name" value="HATPase_c"/>
    <property type="match status" value="1"/>
</dbReference>
<dbReference type="Pfam" id="PF00512">
    <property type="entry name" value="HisKA"/>
    <property type="match status" value="1"/>
</dbReference>
<dbReference type="Gene3D" id="3.40.50.2300">
    <property type="match status" value="1"/>
</dbReference>
<evidence type="ECO:0000256" key="6">
    <source>
        <dbReference type="ARBA" id="ARBA00022679"/>
    </source>
</evidence>
<reference evidence="21 22" key="1">
    <citation type="submission" date="2016-03" db="EMBL/GenBank/DDBJ databases">
        <title>Photobacterium proteolyticum sp. nov. a protease producing bacterium isolated from ocean sediments of Laizhou Bay.</title>
        <authorList>
            <person name="Li Y."/>
        </authorList>
    </citation>
    <scope>NUCLEOTIDE SEQUENCE [LARGE SCALE GENOMIC DNA]</scope>
    <source>
        <strain evidence="21 22">R-40508</strain>
    </source>
</reference>
<evidence type="ECO:0000256" key="10">
    <source>
        <dbReference type="ARBA" id="ARBA00022840"/>
    </source>
</evidence>